<dbReference type="Proteomes" id="UP000265520">
    <property type="component" value="Unassembled WGS sequence"/>
</dbReference>
<organism evidence="1 2">
    <name type="scientific">Trifolium medium</name>
    <dbReference type="NCBI Taxonomy" id="97028"/>
    <lineage>
        <taxon>Eukaryota</taxon>
        <taxon>Viridiplantae</taxon>
        <taxon>Streptophyta</taxon>
        <taxon>Embryophyta</taxon>
        <taxon>Tracheophyta</taxon>
        <taxon>Spermatophyta</taxon>
        <taxon>Magnoliopsida</taxon>
        <taxon>eudicotyledons</taxon>
        <taxon>Gunneridae</taxon>
        <taxon>Pentapetalae</taxon>
        <taxon>rosids</taxon>
        <taxon>fabids</taxon>
        <taxon>Fabales</taxon>
        <taxon>Fabaceae</taxon>
        <taxon>Papilionoideae</taxon>
        <taxon>50 kb inversion clade</taxon>
        <taxon>NPAAA clade</taxon>
        <taxon>Hologalegina</taxon>
        <taxon>IRL clade</taxon>
        <taxon>Trifolieae</taxon>
        <taxon>Trifolium</taxon>
    </lineage>
</organism>
<proteinExistence type="predicted"/>
<keyword evidence="2" id="KW-1185">Reference proteome</keyword>
<sequence>VCGVDAECGGEELVQGVPCWFRGFGGLPPPICG</sequence>
<accession>A0A392S8C1</accession>
<protein>
    <submittedName>
        <fullName evidence="1">Uncharacterized protein</fullName>
    </submittedName>
</protein>
<dbReference type="AlphaFoldDB" id="A0A392S8C1"/>
<evidence type="ECO:0000313" key="1">
    <source>
        <dbReference type="EMBL" id="MCI45131.1"/>
    </source>
</evidence>
<evidence type="ECO:0000313" key="2">
    <source>
        <dbReference type="Proteomes" id="UP000265520"/>
    </source>
</evidence>
<dbReference type="EMBL" id="LXQA010340008">
    <property type="protein sequence ID" value="MCI45131.1"/>
    <property type="molecule type" value="Genomic_DNA"/>
</dbReference>
<name>A0A392S8C1_9FABA</name>
<reference evidence="1 2" key="1">
    <citation type="journal article" date="2018" name="Front. Plant Sci.">
        <title>Red Clover (Trifolium pratense) and Zigzag Clover (T. medium) - A Picture of Genomic Similarities and Differences.</title>
        <authorList>
            <person name="Dluhosova J."/>
            <person name="Istvanek J."/>
            <person name="Nedelnik J."/>
            <person name="Repkova J."/>
        </authorList>
    </citation>
    <scope>NUCLEOTIDE SEQUENCE [LARGE SCALE GENOMIC DNA]</scope>
    <source>
        <strain evidence="2">cv. 10/8</strain>
        <tissue evidence="1">Leaf</tissue>
    </source>
</reference>
<feature type="non-terminal residue" evidence="1">
    <location>
        <position position="1"/>
    </location>
</feature>
<comment type="caution">
    <text evidence="1">The sequence shown here is derived from an EMBL/GenBank/DDBJ whole genome shotgun (WGS) entry which is preliminary data.</text>
</comment>